<accession>A0A9P4I1P5</accession>
<reference evidence="2" key="1">
    <citation type="journal article" date="2020" name="Stud. Mycol.">
        <title>101 Dothideomycetes genomes: a test case for predicting lifestyles and emergence of pathogens.</title>
        <authorList>
            <person name="Haridas S."/>
            <person name="Albert R."/>
            <person name="Binder M."/>
            <person name="Bloem J."/>
            <person name="Labutti K."/>
            <person name="Salamov A."/>
            <person name="Andreopoulos B."/>
            <person name="Baker S."/>
            <person name="Barry K."/>
            <person name="Bills G."/>
            <person name="Bluhm B."/>
            <person name="Cannon C."/>
            <person name="Castanera R."/>
            <person name="Culley D."/>
            <person name="Daum C."/>
            <person name="Ezra D."/>
            <person name="Gonzalez J."/>
            <person name="Henrissat B."/>
            <person name="Kuo A."/>
            <person name="Liang C."/>
            <person name="Lipzen A."/>
            <person name="Lutzoni F."/>
            <person name="Magnuson J."/>
            <person name="Mondo S."/>
            <person name="Nolan M."/>
            <person name="Ohm R."/>
            <person name="Pangilinan J."/>
            <person name="Park H.-J."/>
            <person name="Ramirez L."/>
            <person name="Alfaro M."/>
            <person name="Sun H."/>
            <person name="Tritt A."/>
            <person name="Yoshinaga Y."/>
            <person name="Zwiers L.-H."/>
            <person name="Turgeon B."/>
            <person name="Goodwin S."/>
            <person name="Spatafora J."/>
            <person name="Crous P."/>
            <person name="Grigoriev I."/>
        </authorList>
    </citation>
    <scope>NUCLEOTIDE SEQUENCE</scope>
    <source>
        <strain evidence="2">CBS 121410</strain>
    </source>
</reference>
<dbReference type="AlphaFoldDB" id="A0A9P4I1P5"/>
<organism evidence="2 3">
    <name type="scientific">Saccharata proteae CBS 121410</name>
    <dbReference type="NCBI Taxonomy" id="1314787"/>
    <lineage>
        <taxon>Eukaryota</taxon>
        <taxon>Fungi</taxon>
        <taxon>Dikarya</taxon>
        <taxon>Ascomycota</taxon>
        <taxon>Pezizomycotina</taxon>
        <taxon>Dothideomycetes</taxon>
        <taxon>Dothideomycetes incertae sedis</taxon>
        <taxon>Botryosphaeriales</taxon>
        <taxon>Saccharataceae</taxon>
        <taxon>Saccharata</taxon>
    </lineage>
</organism>
<protein>
    <submittedName>
        <fullName evidence="2">Uncharacterized protein</fullName>
    </submittedName>
</protein>
<evidence type="ECO:0000256" key="1">
    <source>
        <dbReference type="SAM" id="MobiDB-lite"/>
    </source>
</evidence>
<name>A0A9P4I1P5_9PEZI</name>
<gene>
    <name evidence="2" type="ORF">K490DRAFT_61905</name>
</gene>
<comment type="caution">
    <text evidence="2">The sequence shown here is derived from an EMBL/GenBank/DDBJ whole genome shotgun (WGS) entry which is preliminary data.</text>
</comment>
<proteinExistence type="predicted"/>
<dbReference type="OrthoDB" id="2322499at2759"/>
<evidence type="ECO:0000313" key="2">
    <source>
        <dbReference type="EMBL" id="KAF2090587.1"/>
    </source>
</evidence>
<dbReference type="EMBL" id="ML978712">
    <property type="protein sequence ID" value="KAF2090587.1"/>
    <property type="molecule type" value="Genomic_DNA"/>
</dbReference>
<sequence>MARKMEVTKRHAAIGSGPDAASPRDRIISSSSVRDVKLCTSLHLQEASCRDATSDSGMISTSTSLDNSVVASVVTYQDLKTSAATRLWQDYGIPTGVMLLPRFNLRPLMLPATSGEKIELSALLSNAVIDSWAHYRGIKISPSKLQAEVKARWSIATLKPTPSPALVSLLEAITLTPKIMHSSPSMLPEICPALADNLSYSPKIANDPAVPVTTADTTIMRRLNMRTEGLQLLELFKGCTSPETLAQLQTGIIRSPTSASCSSPWPQHKTSPARAMRRRGYSCSPDNVWAWGFLLAGRLSLKENGKDKTHNTNSRSVDNNRYIGINSGGLRLTREGQSLDDAYAVIDDWGCQFRKVELVQGQGAHTAGLPAVSSAKSFPLGGHGTVTQWMKVRRTEAHKITQIRLQIDMFEKKWLGKKAVESAKVREDREDLIIVRYLERNSLQDDALGLICVYKSALTILKPDKIRLWKINYEDHGVINYENIGRTGFRVLALVPFSGMVDTGA</sequence>
<dbReference type="Proteomes" id="UP000799776">
    <property type="component" value="Unassembled WGS sequence"/>
</dbReference>
<keyword evidence="3" id="KW-1185">Reference proteome</keyword>
<evidence type="ECO:0000313" key="3">
    <source>
        <dbReference type="Proteomes" id="UP000799776"/>
    </source>
</evidence>
<feature type="region of interest" description="Disordered" evidence="1">
    <location>
        <begin position="1"/>
        <end position="25"/>
    </location>
</feature>